<dbReference type="Gene3D" id="2.10.270.10">
    <property type="entry name" value="Cholin Binding"/>
    <property type="match status" value="5"/>
</dbReference>
<feature type="repeat" description="Cell wall-binding" evidence="2">
    <location>
        <begin position="732"/>
        <end position="751"/>
    </location>
</feature>
<dbReference type="Proteomes" id="UP000719917">
    <property type="component" value="Unassembled WGS sequence"/>
</dbReference>
<proteinExistence type="predicted"/>
<feature type="domain" description="SGNH hydrolase-type esterase" evidence="5">
    <location>
        <begin position="79"/>
        <end position="265"/>
    </location>
</feature>
<evidence type="ECO:0000256" key="1">
    <source>
        <dbReference type="ARBA" id="ARBA00022737"/>
    </source>
</evidence>
<sequence length="754" mass="84590">MGKVGKNLLLAGLALSTSLLVNGSLQMASADEGTTPRESLTTTQAIEGVLPTQPDADQKVPVDDTSHTKRAFDGRNLWALGDSLSVGYTGSNTVDSWSSEENLKPVMDYGSSKRGHSHSGSQISGPSSSTNPINFTKTVADVIADPDFKAEQQPIVIIELGVNDLNYSGNNLGYVQQRLVQNIRTLRAANPNIVIYGILPFADYLGGDFNTVHGGGYSYNQLTDALTDVYKGFNIPVLDWSKYDIDRSRDALGDKVVHPTAETYQKMSAVVAEFLQANAGLLKDNTETDTTSNYQSVGWQSLDNGDVQYSMKDDKGNVTLASGKTKINGVYYWFDPKTNVLAKKAGEVAENGKTYYTGADGKLIQGYVVVNGQVNYYGDNNTYYKRYNSDESGYIQMGDGSYRWIENGQLYTGFRSYYGAYYYFVDGVRQENQWVSQWGKKYYVGADGRSVQGKAYKINGVAYDFGTDSTFYLRGGESGYLNTSDGWRWLENGQLYTGFRSYYGAYYYFINGVRQENRWVKEWGNTYYVGADGRSVQGDAYIIDGVAYNFGTNGTFNLRGTASGYLYDGSQSNGGYRWYEDGNLYTGFRYYTGTYYWFVDGVRQNAGWREAWGNKYYTDANGRAVQGWQTINGQSYYFGNDGTYFLRNADGSKFTGDVSDYNGSASSAKSGYLYDGSQFNGGYRWYENGQLYTGFRFYMGTYYWFVDGVRQNEGWRTAWGYKYWTDKDGRAVQGWQTIDGQRYFFGNDGTYYLR</sequence>
<feature type="signal peptide" evidence="4">
    <location>
        <begin position="1"/>
        <end position="30"/>
    </location>
</feature>
<dbReference type="InterPro" id="IPR018337">
    <property type="entry name" value="Cell_wall/Cho-bd_repeat"/>
</dbReference>
<feature type="repeat" description="Cell wall-binding" evidence="2">
    <location>
        <begin position="625"/>
        <end position="644"/>
    </location>
</feature>
<gene>
    <name evidence="6" type="ORF">GTU77_03145</name>
</gene>
<evidence type="ECO:0000256" key="3">
    <source>
        <dbReference type="SAM" id="MobiDB-lite"/>
    </source>
</evidence>
<evidence type="ECO:0000313" key="6">
    <source>
        <dbReference type="EMBL" id="NBA11208.1"/>
    </source>
</evidence>
<accession>A0AAJ2YXP7</accession>
<evidence type="ECO:0000256" key="2">
    <source>
        <dbReference type="PROSITE-ProRule" id="PRU00591"/>
    </source>
</evidence>
<evidence type="ECO:0000256" key="4">
    <source>
        <dbReference type="SAM" id="SignalP"/>
    </source>
</evidence>
<dbReference type="PROSITE" id="PS51170">
    <property type="entry name" value="CW"/>
    <property type="match status" value="2"/>
</dbReference>
<feature type="chain" id="PRO_5042504123" description="SGNH hydrolase-type esterase domain-containing protein" evidence="4">
    <location>
        <begin position="31"/>
        <end position="754"/>
    </location>
</feature>
<dbReference type="Pfam" id="PF13472">
    <property type="entry name" value="Lipase_GDSL_2"/>
    <property type="match status" value="1"/>
</dbReference>
<dbReference type="SUPFAM" id="SSF52266">
    <property type="entry name" value="SGNH hydrolase"/>
    <property type="match status" value="1"/>
</dbReference>
<dbReference type="InterPro" id="IPR013830">
    <property type="entry name" value="SGNH_hydro"/>
</dbReference>
<evidence type="ECO:0000313" key="7">
    <source>
        <dbReference type="Proteomes" id="UP000719917"/>
    </source>
</evidence>
<dbReference type="RefSeq" id="WP_135798020.1">
    <property type="nucleotide sequence ID" value="NZ_CP027565.1"/>
</dbReference>
<dbReference type="CDD" id="cd00229">
    <property type="entry name" value="SGNH_hydrolase"/>
    <property type="match status" value="1"/>
</dbReference>
<feature type="compositionally biased region" description="Low complexity" evidence="3">
    <location>
        <begin position="118"/>
        <end position="129"/>
    </location>
</feature>
<evidence type="ECO:0000259" key="5">
    <source>
        <dbReference type="Pfam" id="PF13472"/>
    </source>
</evidence>
<dbReference type="InterPro" id="IPR036514">
    <property type="entry name" value="SGNH_hydro_sf"/>
</dbReference>
<organism evidence="6 7">
    <name type="scientific">Weissella confusa</name>
    <name type="common">Lactobacillus confusus</name>
    <dbReference type="NCBI Taxonomy" id="1583"/>
    <lineage>
        <taxon>Bacteria</taxon>
        <taxon>Bacillati</taxon>
        <taxon>Bacillota</taxon>
        <taxon>Bacilli</taxon>
        <taxon>Lactobacillales</taxon>
        <taxon>Lactobacillaceae</taxon>
        <taxon>Weissella</taxon>
    </lineage>
</organism>
<feature type="region of interest" description="Disordered" evidence="3">
    <location>
        <begin position="47"/>
        <end position="68"/>
    </location>
</feature>
<feature type="region of interest" description="Disordered" evidence="3">
    <location>
        <begin position="105"/>
        <end position="131"/>
    </location>
</feature>
<comment type="caution">
    <text evidence="6">The sequence shown here is derived from an EMBL/GenBank/DDBJ whole genome shotgun (WGS) entry which is preliminary data.</text>
</comment>
<keyword evidence="4" id="KW-0732">Signal</keyword>
<dbReference type="EMBL" id="JAAAMQ010000004">
    <property type="protein sequence ID" value="NBA11208.1"/>
    <property type="molecule type" value="Genomic_DNA"/>
</dbReference>
<protein>
    <recommendedName>
        <fullName evidence="5">SGNH hydrolase-type esterase domain-containing protein</fullName>
    </recommendedName>
</protein>
<keyword evidence="1" id="KW-0677">Repeat</keyword>
<dbReference type="SUPFAM" id="SSF69360">
    <property type="entry name" value="Cell wall binding repeat"/>
    <property type="match status" value="3"/>
</dbReference>
<reference evidence="6" key="1">
    <citation type="submission" date="2020-01" db="EMBL/GenBank/DDBJ databases">
        <title>First Reported Case and Whole Genome of Weissella confusa in an Equid.</title>
        <authorList>
            <person name="Little S.V."/>
            <person name="Lawhon S.D."/>
        </authorList>
    </citation>
    <scope>NUCLEOTIDE SEQUENCE</scope>
    <source>
        <strain evidence="6">718955</strain>
    </source>
</reference>
<feature type="compositionally biased region" description="Basic and acidic residues" evidence="3">
    <location>
        <begin position="56"/>
        <end position="68"/>
    </location>
</feature>
<name>A0AAJ2YXP7_WEICO</name>
<dbReference type="AlphaFoldDB" id="A0AAJ2YXP7"/>
<dbReference type="Gene3D" id="3.40.50.1110">
    <property type="entry name" value="SGNH hydrolase"/>
    <property type="match status" value="1"/>
</dbReference>